<evidence type="ECO:0000256" key="3">
    <source>
        <dbReference type="ARBA" id="ARBA00006001"/>
    </source>
</evidence>
<dbReference type="Gene3D" id="3.40.50.10260">
    <property type="entry name" value="YjeF N-terminal domain"/>
    <property type="match status" value="1"/>
</dbReference>
<dbReference type="SUPFAM" id="SSF53613">
    <property type="entry name" value="Ribokinase-like"/>
    <property type="match status" value="1"/>
</dbReference>
<evidence type="ECO:0000256" key="9">
    <source>
        <dbReference type="ARBA" id="ARBA00022958"/>
    </source>
</evidence>
<dbReference type="HAMAP" id="MF_01966">
    <property type="entry name" value="NADHX_epimerase"/>
    <property type="match status" value="1"/>
</dbReference>
<feature type="binding site" evidence="17">
    <location>
        <position position="390"/>
    </location>
    <ligand>
        <name>(6S)-NADPHX</name>
        <dbReference type="ChEBI" id="CHEBI:64076"/>
    </ligand>
</feature>
<evidence type="ECO:0000259" key="20">
    <source>
        <dbReference type="PROSITE" id="PS51383"/>
    </source>
</evidence>
<feature type="binding site" evidence="18">
    <location>
        <position position="174"/>
    </location>
    <ligand>
        <name>K(+)</name>
        <dbReference type="ChEBI" id="CHEBI:29103"/>
    </ligand>
</feature>
<proteinExistence type="inferred from homology"/>
<dbReference type="EC" id="5.1.99.6" evidence="19"/>
<dbReference type="InterPro" id="IPR000631">
    <property type="entry name" value="CARKD"/>
</dbReference>
<keyword evidence="8 17" id="KW-0521">NADP</keyword>
<dbReference type="Gene3D" id="3.40.1190.20">
    <property type="match status" value="1"/>
</dbReference>
<dbReference type="SUPFAM" id="SSF64153">
    <property type="entry name" value="YjeF N-terminal domain-like"/>
    <property type="match status" value="1"/>
</dbReference>
<evidence type="ECO:0000256" key="4">
    <source>
        <dbReference type="ARBA" id="ARBA00009524"/>
    </source>
</evidence>
<dbReference type="GO" id="GO:0005524">
    <property type="term" value="F:ATP binding"/>
    <property type="evidence" value="ECO:0007669"/>
    <property type="project" value="UniProtKB-UniRule"/>
</dbReference>
<feature type="binding site" evidence="17">
    <location>
        <begin position="427"/>
        <end position="431"/>
    </location>
    <ligand>
        <name>AMP</name>
        <dbReference type="ChEBI" id="CHEBI:456215"/>
    </ligand>
</feature>
<name>A0A257LVH5_UNCW3</name>
<feature type="binding site" evidence="18">
    <location>
        <position position="171"/>
    </location>
    <ligand>
        <name>(6S)-NADPHX</name>
        <dbReference type="ChEBI" id="CHEBI:64076"/>
    </ligand>
</feature>
<dbReference type="EMBL" id="NMUJ01000034">
    <property type="protein sequence ID" value="OYV02946.1"/>
    <property type="molecule type" value="Genomic_DNA"/>
</dbReference>
<dbReference type="NCBIfam" id="TIGR00196">
    <property type="entry name" value="yjeF_cterm"/>
    <property type="match status" value="1"/>
</dbReference>
<dbReference type="EC" id="4.2.1.136" evidence="19"/>
<evidence type="ECO:0000313" key="22">
    <source>
        <dbReference type="EMBL" id="OYV02946.1"/>
    </source>
</evidence>
<feature type="binding site" evidence="17">
    <location>
        <position position="340"/>
    </location>
    <ligand>
        <name>(6S)-NADPHX</name>
        <dbReference type="ChEBI" id="CHEBI:64076"/>
    </ligand>
</feature>
<accession>A0A257LVH5</accession>
<keyword evidence="9 18" id="KW-0630">Potassium</keyword>
<feature type="binding site" evidence="17">
    <location>
        <position position="269"/>
    </location>
    <ligand>
        <name>(6S)-NADPHX</name>
        <dbReference type="ChEBI" id="CHEBI:64076"/>
    </ligand>
</feature>
<dbReference type="Pfam" id="PF01256">
    <property type="entry name" value="Carb_kinase"/>
    <property type="match status" value="1"/>
</dbReference>
<comment type="catalytic activity">
    <reaction evidence="1 18 19">
        <text>(6R)-NADHX = (6S)-NADHX</text>
        <dbReference type="Rhea" id="RHEA:32215"/>
        <dbReference type="ChEBI" id="CHEBI:64074"/>
        <dbReference type="ChEBI" id="CHEBI:64075"/>
        <dbReference type="EC" id="5.1.99.6"/>
    </reaction>
</comment>
<evidence type="ECO:0000256" key="7">
    <source>
        <dbReference type="ARBA" id="ARBA00022840"/>
    </source>
</evidence>
<evidence type="ECO:0000313" key="23">
    <source>
        <dbReference type="Proteomes" id="UP000216312"/>
    </source>
</evidence>
<comment type="function">
    <text evidence="18">Catalyzes the epimerization of the S- and R-forms of NAD(P)HX, a damaged form of NAD(P)H that is a result of enzymatic or heat-dependent hydration. This is a prerequisite for the S-specific NAD(P)H-hydrate dehydratase to allow the repair of both epimers of NAD(P)HX.</text>
</comment>
<evidence type="ECO:0000256" key="6">
    <source>
        <dbReference type="ARBA" id="ARBA00022741"/>
    </source>
</evidence>
<keyword evidence="6 17" id="KW-0547">Nucleotide-binding</keyword>
<protein>
    <recommendedName>
        <fullName evidence="19">Bifunctional NAD(P)H-hydrate repair enzyme</fullName>
    </recommendedName>
    <alternativeName>
        <fullName evidence="19">Nicotinamide nucleotide repair protein</fullName>
    </alternativeName>
    <domain>
        <recommendedName>
            <fullName evidence="19">ADP-dependent (S)-NAD(P)H-hydrate dehydratase</fullName>
            <ecNumber evidence="19">4.2.1.136</ecNumber>
        </recommendedName>
        <alternativeName>
            <fullName evidence="19">ADP-dependent NAD(P)HX dehydratase</fullName>
        </alternativeName>
    </domain>
    <domain>
        <recommendedName>
            <fullName evidence="19">NAD(P)H-hydrate epimerase</fullName>
            <ecNumber evidence="19">5.1.99.6</ecNumber>
        </recommendedName>
    </domain>
</protein>
<comment type="caution">
    <text evidence="22">The sequence shown here is derived from an EMBL/GenBank/DDBJ whole genome shotgun (WGS) entry which is preliminary data.</text>
</comment>
<comment type="subunit">
    <text evidence="17">Homotetramer.</text>
</comment>
<comment type="catalytic activity">
    <reaction evidence="2 18 19">
        <text>(6R)-NADPHX = (6S)-NADPHX</text>
        <dbReference type="Rhea" id="RHEA:32227"/>
        <dbReference type="ChEBI" id="CHEBI:64076"/>
        <dbReference type="ChEBI" id="CHEBI:64077"/>
        <dbReference type="EC" id="5.1.99.6"/>
    </reaction>
</comment>
<dbReference type="PANTHER" id="PTHR12592:SF0">
    <property type="entry name" value="ATP-DEPENDENT (S)-NAD(P)H-HYDRATE DEHYDRATASE"/>
    <property type="match status" value="1"/>
</dbReference>
<evidence type="ECO:0000256" key="12">
    <source>
        <dbReference type="ARBA" id="ARBA00023239"/>
    </source>
</evidence>
<organism evidence="22 23">
    <name type="scientific">candidate division WOR-3 bacterium 4484_18</name>
    <dbReference type="NCBI Taxonomy" id="2020626"/>
    <lineage>
        <taxon>Bacteria</taxon>
        <taxon>Bacteria division WOR-3</taxon>
    </lineage>
</organism>
<dbReference type="PROSITE" id="PS51383">
    <property type="entry name" value="YJEF_C_3"/>
    <property type="match status" value="1"/>
</dbReference>
<dbReference type="PROSITE" id="PS01050">
    <property type="entry name" value="YJEF_C_2"/>
    <property type="match status" value="1"/>
</dbReference>
<dbReference type="Proteomes" id="UP000216312">
    <property type="component" value="Unassembled WGS sequence"/>
</dbReference>
<dbReference type="GO" id="GO:0052856">
    <property type="term" value="F:NAD(P)HX epimerase activity"/>
    <property type="evidence" value="ECO:0007669"/>
    <property type="project" value="UniProtKB-UniRule"/>
</dbReference>
<feature type="binding site" evidence="18">
    <location>
        <position position="138"/>
    </location>
    <ligand>
        <name>K(+)</name>
        <dbReference type="ChEBI" id="CHEBI:29103"/>
    </ligand>
</feature>
<evidence type="ECO:0000256" key="14">
    <source>
        <dbReference type="ARBA" id="ARBA00025153"/>
    </source>
</evidence>
<keyword evidence="10 17" id="KW-0520">NAD</keyword>
<keyword evidence="11 18" id="KW-0413">Isomerase</keyword>
<dbReference type="InterPro" id="IPR036652">
    <property type="entry name" value="YjeF_N_dom_sf"/>
</dbReference>
<evidence type="ECO:0000256" key="16">
    <source>
        <dbReference type="ARBA" id="ARBA00049209"/>
    </source>
</evidence>
<comment type="similarity">
    <text evidence="4 19">In the C-terminal section; belongs to the NnrD/CARKD family.</text>
</comment>
<feature type="binding site" evidence="18">
    <location>
        <begin position="72"/>
        <end position="76"/>
    </location>
    <ligand>
        <name>(6S)-NADPHX</name>
        <dbReference type="ChEBI" id="CHEBI:64076"/>
    </ligand>
</feature>
<evidence type="ECO:0000256" key="13">
    <source>
        <dbReference type="ARBA" id="ARBA00023268"/>
    </source>
</evidence>
<comment type="caution">
    <text evidence="18">Lacks conserved residue(s) required for the propagation of feature annotation.</text>
</comment>
<evidence type="ECO:0000256" key="2">
    <source>
        <dbReference type="ARBA" id="ARBA00000909"/>
    </source>
</evidence>
<feature type="binding site" evidence="17">
    <location>
        <position position="455"/>
    </location>
    <ligand>
        <name>AMP</name>
        <dbReference type="ChEBI" id="CHEBI:456215"/>
    </ligand>
</feature>
<evidence type="ECO:0000259" key="21">
    <source>
        <dbReference type="PROSITE" id="PS51385"/>
    </source>
</evidence>
<comment type="cofactor">
    <cofactor evidence="17">
        <name>Mg(2+)</name>
        <dbReference type="ChEBI" id="CHEBI:18420"/>
    </cofactor>
</comment>
<dbReference type="GO" id="GO:0110051">
    <property type="term" value="P:metabolite repair"/>
    <property type="evidence" value="ECO:0007669"/>
    <property type="project" value="TreeGrafter"/>
</dbReference>
<evidence type="ECO:0000256" key="19">
    <source>
        <dbReference type="PIRNR" id="PIRNR017184"/>
    </source>
</evidence>
<dbReference type="PIRSF" id="PIRSF017184">
    <property type="entry name" value="Nnr"/>
    <property type="match status" value="1"/>
</dbReference>
<dbReference type="CDD" id="cd01171">
    <property type="entry name" value="YXKO-related"/>
    <property type="match status" value="1"/>
</dbReference>
<dbReference type="InterPro" id="IPR030677">
    <property type="entry name" value="Nnr"/>
</dbReference>
<dbReference type="GO" id="GO:0046496">
    <property type="term" value="P:nicotinamide nucleotide metabolic process"/>
    <property type="evidence" value="ECO:0007669"/>
    <property type="project" value="UniProtKB-UniRule"/>
</dbReference>
<comment type="similarity">
    <text evidence="17">Belongs to the NnrD/CARKD family.</text>
</comment>
<feature type="domain" description="YjeF C-terminal" evidence="20">
    <location>
        <begin position="233"/>
        <end position="515"/>
    </location>
</feature>
<reference evidence="23" key="1">
    <citation type="submission" date="2017-07" db="EMBL/GenBank/DDBJ databases">
        <title>Novel pathways for hydrocarbon cycling and metabolic interdependencies in hydrothermal sediment communities.</title>
        <authorList>
            <person name="Dombrowski N."/>
            <person name="Seitz K."/>
            <person name="Teske A."/>
            <person name="Baker B."/>
        </authorList>
    </citation>
    <scope>NUCLEOTIDE SEQUENCE [LARGE SCALE GENOMIC DNA]</scope>
</reference>
<dbReference type="GO" id="GO:0046872">
    <property type="term" value="F:metal ion binding"/>
    <property type="evidence" value="ECO:0007669"/>
    <property type="project" value="UniProtKB-UniRule"/>
</dbReference>
<gene>
    <name evidence="18" type="primary">nnrE</name>
    <name evidence="17" type="synonym">nnrD</name>
    <name evidence="22" type="ORF">CGW93_03180</name>
</gene>
<comment type="function">
    <text evidence="14 19">Bifunctional enzyme that catalyzes the epimerization of the S- and R-forms of NAD(P)HX and the dehydration of the S-form of NAD(P)HX at the expense of ADP, which is converted to AMP. This allows the repair of both epimers of NAD(P)HX, a damaged form of NAD(P)H that is a result of enzymatic or heat-dependent hydration.</text>
</comment>
<keyword evidence="5 18" id="KW-0479">Metal-binding</keyword>
<comment type="cofactor">
    <cofactor evidence="18 19">
        <name>K(+)</name>
        <dbReference type="ChEBI" id="CHEBI:29103"/>
    </cofactor>
    <text evidence="18 19">Binds 1 potassium ion per subunit.</text>
</comment>
<sequence>MGLPQTRLGGIMIWRKQVVTPDEMRKLDSWAINELSIPGIVLMENAARGTATAIAERYPPPKKIAIFVGRGNNGGDGLAVGRWLKTMGYEVDIFAFSMDLRGDALTNLNILRQLRFDIKLIESADTVPWQKGWDIIVDAIFGTGFKGQLAPLFREVIARINVHPARKVAIDIPSGVDAYTGEVADIAVKADLTCTMGLPKVGFFFPPAIDYVGELKVIDLGVMFEDIADVHIVDCEVIANLLPNRPAWGHKGTFGKVLIIAGSPGFTGAATLASLSALKIGAGLVYLAIPRSLNPILEVKATEVVTIPLPETEDMLLSVDASDLLLNMLDNMNALVIGPGLGRAHTLRELILKIIEHNEHVPMLIDADGLNNLCWQDITRIKAPFVVTPHPGELSRLINKKVDEILKAPLNLTHELSREITGVIVLKGAPTLIAHQGKVYINPVYDSALATAGSGDVLSGIIGGLMGMGVNVFDAALLGVYIHGEAGRIADSKLTPYSVIAGDIMANIHVVVERIVQGGIDGGIIRRGTQ</sequence>
<keyword evidence="12 17" id="KW-0456">Lyase</keyword>
<feature type="binding site" evidence="17">
    <location>
        <position position="456"/>
    </location>
    <ligand>
        <name>(6S)-NADPHX</name>
        <dbReference type="ChEBI" id="CHEBI:64076"/>
    </ligand>
</feature>
<evidence type="ECO:0000256" key="8">
    <source>
        <dbReference type="ARBA" id="ARBA00022857"/>
    </source>
</evidence>
<comment type="function">
    <text evidence="17">Catalyzes the dehydration of the S-form of NAD(P)HX at the expense of ADP, which is converted to AMP. Together with NAD(P)HX epimerase, which catalyzes the epimerization of the S- and R-forms, the enzyme allows the repair of both epimers of NAD(P)HX, a damaged form of NAD(P)H that is a result of enzymatic or heat-dependent hydration.</text>
</comment>
<evidence type="ECO:0000256" key="11">
    <source>
        <dbReference type="ARBA" id="ARBA00023235"/>
    </source>
</evidence>
<evidence type="ECO:0000256" key="5">
    <source>
        <dbReference type="ARBA" id="ARBA00022723"/>
    </source>
</evidence>
<dbReference type="PROSITE" id="PS51385">
    <property type="entry name" value="YJEF_N"/>
    <property type="match status" value="1"/>
</dbReference>
<evidence type="ECO:0000256" key="17">
    <source>
        <dbReference type="HAMAP-Rule" id="MF_01965"/>
    </source>
</evidence>
<evidence type="ECO:0000256" key="10">
    <source>
        <dbReference type="ARBA" id="ARBA00023027"/>
    </source>
</evidence>
<evidence type="ECO:0000256" key="18">
    <source>
        <dbReference type="HAMAP-Rule" id="MF_01966"/>
    </source>
</evidence>
<dbReference type="PANTHER" id="PTHR12592">
    <property type="entry name" value="ATP-DEPENDENT (S)-NAD(P)H-HYDRATE DEHYDRATASE FAMILY MEMBER"/>
    <property type="match status" value="1"/>
</dbReference>
<dbReference type="InterPro" id="IPR017953">
    <property type="entry name" value="Carbohydrate_kinase_pred_CS"/>
</dbReference>
<keyword evidence="13" id="KW-0511">Multifunctional enzyme</keyword>
<evidence type="ECO:0000256" key="15">
    <source>
        <dbReference type="ARBA" id="ARBA00048238"/>
    </source>
</evidence>
<dbReference type="GO" id="GO:0052855">
    <property type="term" value="F:ADP-dependent NAD(P)H-hydrate dehydratase activity"/>
    <property type="evidence" value="ECO:0007669"/>
    <property type="project" value="UniProtKB-UniRule"/>
</dbReference>
<feature type="domain" description="YjeF N-terminal" evidence="21">
    <location>
        <begin position="24"/>
        <end position="228"/>
    </location>
</feature>
<comment type="catalytic activity">
    <reaction evidence="15 17 19">
        <text>(6S)-NADHX + ADP = AMP + phosphate + NADH + H(+)</text>
        <dbReference type="Rhea" id="RHEA:32223"/>
        <dbReference type="ChEBI" id="CHEBI:15378"/>
        <dbReference type="ChEBI" id="CHEBI:43474"/>
        <dbReference type="ChEBI" id="CHEBI:57945"/>
        <dbReference type="ChEBI" id="CHEBI:64074"/>
        <dbReference type="ChEBI" id="CHEBI:456215"/>
        <dbReference type="ChEBI" id="CHEBI:456216"/>
        <dbReference type="EC" id="4.2.1.136"/>
    </reaction>
</comment>
<feature type="binding site" evidence="18">
    <location>
        <position position="73"/>
    </location>
    <ligand>
        <name>K(+)</name>
        <dbReference type="ChEBI" id="CHEBI:29103"/>
    </ligand>
</feature>
<keyword evidence="7 17" id="KW-0067">ATP-binding</keyword>
<dbReference type="InterPro" id="IPR004443">
    <property type="entry name" value="YjeF_N_dom"/>
</dbReference>
<comment type="catalytic activity">
    <reaction evidence="16 17 19">
        <text>(6S)-NADPHX + ADP = AMP + phosphate + NADPH + H(+)</text>
        <dbReference type="Rhea" id="RHEA:32235"/>
        <dbReference type="ChEBI" id="CHEBI:15378"/>
        <dbReference type="ChEBI" id="CHEBI:43474"/>
        <dbReference type="ChEBI" id="CHEBI:57783"/>
        <dbReference type="ChEBI" id="CHEBI:64076"/>
        <dbReference type="ChEBI" id="CHEBI:456215"/>
        <dbReference type="ChEBI" id="CHEBI:456216"/>
        <dbReference type="EC" id="4.2.1.136"/>
    </reaction>
</comment>
<dbReference type="AlphaFoldDB" id="A0A257LVH5"/>
<dbReference type="NCBIfam" id="TIGR00197">
    <property type="entry name" value="yjeF_nterm"/>
    <property type="match status" value="1"/>
</dbReference>
<feature type="binding site" evidence="18">
    <location>
        <begin position="142"/>
        <end position="148"/>
    </location>
    <ligand>
        <name>(6S)-NADPHX</name>
        <dbReference type="ChEBI" id="CHEBI:64076"/>
    </ligand>
</feature>
<comment type="similarity">
    <text evidence="3 19">In the N-terminal section; belongs to the NnrE/AIBP family.</text>
</comment>
<evidence type="ECO:0000256" key="1">
    <source>
        <dbReference type="ARBA" id="ARBA00000013"/>
    </source>
</evidence>
<comment type="similarity">
    <text evidence="18">Belongs to the NnrE/AIBP family.</text>
</comment>
<dbReference type="Pfam" id="PF03853">
    <property type="entry name" value="YjeF_N"/>
    <property type="match status" value="1"/>
</dbReference>
<dbReference type="InterPro" id="IPR029056">
    <property type="entry name" value="Ribokinase-like"/>
</dbReference>
<dbReference type="HAMAP" id="MF_01965">
    <property type="entry name" value="NADHX_dehydratase"/>
    <property type="match status" value="1"/>
</dbReference>